<evidence type="ECO:0000256" key="1">
    <source>
        <dbReference type="SAM" id="Phobius"/>
    </source>
</evidence>
<proteinExistence type="predicted"/>
<dbReference type="Gene3D" id="3.40.50.720">
    <property type="entry name" value="NAD(P)-binding Rossmann-like Domain"/>
    <property type="match status" value="1"/>
</dbReference>
<evidence type="ECO:0000259" key="2">
    <source>
        <dbReference type="Pfam" id="PF01225"/>
    </source>
</evidence>
<dbReference type="SUPFAM" id="SSF51984">
    <property type="entry name" value="MurCD N-terminal domain"/>
    <property type="match status" value="1"/>
</dbReference>
<dbReference type="GO" id="GO:0005524">
    <property type="term" value="F:ATP binding"/>
    <property type="evidence" value="ECO:0007669"/>
    <property type="project" value="InterPro"/>
</dbReference>
<dbReference type="Proteomes" id="UP000177693">
    <property type="component" value="Unassembled WGS sequence"/>
</dbReference>
<organism evidence="4 5">
    <name type="scientific">Candidatus Nomurabacteria bacterium RIFCSPLOWO2_02_FULL_40_67</name>
    <dbReference type="NCBI Taxonomy" id="1801787"/>
    <lineage>
        <taxon>Bacteria</taxon>
        <taxon>Candidatus Nomuraibacteriota</taxon>
    </lineage>
</organism>
<dbReference type="Gene3D" id="3.40.1190.10">
    <property type="entry name" value="Mur-like, catalytic domain"/>
    <property type="match status" value="1"/>
</dbReference>
<keyword evidence="1" id="KW-0472">Membrane</keyword>
<feature type="transmembrane region" description="Helical" evidence="1">
    <location>
        <begin position="21"/>
        <end position="38"/>
    </location>
</feature>
<dbReference type="InterPro" id="IPR036615">
    <property type="entry name" value="Mur_ligase_C_dom_sf"/>
</dbReference>
<dbReference type="InterPro" id="IPR050061">
    <property type="entry name" value="MurCDEF_pg_biosynth"/>
</dbReference>
<dbReference type="AlphaFoldDB" id="A0A1F6Y4S5"/>
<evidence type="ECO:0000313" key="5">
    <source>
        <dbReference type="Proteomes" id="UP000177693"/>
    </source>
</evidence>
<accession>A0A1F6Y4S5</accession>
<feature type="domain" description="Mur ligase central" evidence="3">
    <location>
        <begin position="128"/>
        <end position="319"/>
    </location>
</feature>
<dbReference type="PANTHER" id="PTHR43445">
    <property type="entry name" value="UDP-N-ACETYLMURAMATE--L-ALANINE LIGASE-RELATED"/>
    <property type="match status" value="1"/>
</dbReference>
<dbReference type="GO" id="GO:0016881">
    <property type="term" value="F:acid-amino acid ligase activity"/>
    <property type="evidence" value="ECO:0007669"/>
    <property type="project" value="InterPro"/>
</dbReference>
<dbReference type="InterPro" id="IPR036565">
    <property type="entry name" value="Mur-like_cat_sf"/>
</dbReference>
<sequence>METNRLTKIASSAIRRRGGKVHLIGIAGSGMSALAVLFKESGWNVTGSDANSFEPIPTYLQKNKIFFYKKYDAKNIPKNVDLVIMGNNIPLALKENPEKKFVIRSGVPIQSLPEALAMLSKDTENIVVAGSSGKSTCATLLAWCLFKAKKDPSYFIGALPLDLKHSSHLGSGKDFVLEGDEYTSAKDDRRSKFLHFYPASVLLTSVTHDHINIFPTEKSYKAPYKKLVAKIPQHGLLVYSLEGKNNKEISKYAKSKKVSYSLSNKKPARHGGADYYAQNIKFGLQSSFDLLYQGKKIATIKTKLLGKHNIENIIGVAALLLENKKITPKVFAEAVNSFHGIQNRIELLSKNSTIPVYAGLGSSYEKARSIFDAMHLHFPKKRLIAVFEPHAFSWRNRKFLEWYRNIFDNVNEVVMLPTISRGKKAKGQLTTKEVWDAVKKYRNIHTAKSEKDALQIIKKIVKSSDVVALVSSGPMLGLTKSVPKLFAKKS</sequence>
<dbReference type="SUPFAM" id="SSF53244">
    <property type="entry name" value="MurD-like peptide ligases, peptide-binding domain"/>
    <property type="match status" value="1"/>
</dbReference>
<keyword evidence="1" id="KW-1133">Transmembrane helix</keyword>
<reference evidence="4 5" key="1">
    <citation type="journal article" date="2016" name="Nat. Commun.">
        <title>Thousands of microbial genomes shed light on interconnected biogeochemical processes in an aquifer system.</title>
        <authorList>
            <person name="Anantharaman K."/>
            <person name="Brown C.T."/>
            <person name="Hug L.A."/>
            <person name="Sharon I."/>
            <person name="Castelle C.J."/>
            <person name="Probst A.J."/>
            <person name="Thomas B.C."/>
            <person name="Singh A."/>
            <person name="Wilkins M.J."/>
            <person name="Karaoz U."/>
            <person name="Brodie E.L."/>
            <person name="Williams K.H."/>
            <person name="Hubbard S.S."/>
            <person name="Banfield J.F."/>
        </authorList>
    </citation>
    <scope>NUCLEOTIDE SEQUENCE [LARGE SCALE GENOMIC DNA]</scope>
</reference>
<dbReference type="Pfam" id="PF08245">
    <property type="entry name" value="Mur_ligase_M"/>
    <property type="match status" value="1"/>
</dbReference>
<dbReference type="EMBL" id="MFVL01000020">
    <property type="protein sequence ID" value="OGJ01352.1"/>
    <property type="molecule type" value="Genomic_DNA"/>
</dbReference>
<dbReference type="InterPro" id="IPR000713">
    <property type="entry name" value="Mur_ligase_N"/>
</dbReference>
<comment type="caution">
    <text evidence="4">The sequence shown here is derived from an EMBL/GenBank/DDBJ whole genome shotgun (WGS) entry which is preliminary data.</text>
</comment>
<gene>
    <name evidence="4" type="ORF">A3I23_00510</name>
</gene>
<keyword evidence="1" id="KW-0812">Transmembrane</keyword>
<dbReference type="SUPFAM" id="SSF53623">
    <property type="entry name" value="MurD-like peptide ligases, catalytic domain"/>
    <property type="match status" value="1"/>
</dbReference>
<name>A0A1F6Y4S5_9BACT</name>
<dbReference type="PANTHER" id="PTHR43445:SF5">
    <property type="entry name" value="UDP-N-ACETYLMURAMATE--L-ALANYL-GAMMA-D-GLUTAMYL-MESO-2,6-DIAMINOHEPTANDIOATE LIGASE"/>
    <property type="match status" value="1"/>
</dbReference>
<evidence type="ECO:0008006" key="6">
    <source>
        <dbReference type="Google" id="ProtNLM"/>
    </source>
</evidence>
<evidence type="ECO:0000259" key="3">
    <source>
        <dbReference type="Pfam" id="PF08245"/>
    </source>
</evidence>
<evidence type="ECO:0000313" key="4">
    <source>
        <dbReference type="EMBL" id="OGJ01352.1"/>
    </source>
</evidence>
<protein>
    <recommendedName>
        <fullName evidence="6">UDP-N-acetylmuramate:L-alanyl-gamma-D-glutamyl-meso-diaminopimelate ligase</fullName>
    </recommendedName>
</protein>
<dbReference type="Gene3D" id="3.90.190.20">
    <property type="entry name" value="Mur ligase, C-terminal domain"/>
    <property type="match status" value="1"/>
</dbReference>
<feature type="domain" description="Mur ligase N-terminal catalytic" evidence="2">
    <location>
        <begin position="20"/>
        <end position="121"/>
    </location>
</feature>
<dbReference type="Pfam" id="PF01225">
    <property type="entry name" value="Mur_ligase"/>
    <property type="match status" value="1"/>
</dbReference>
<dbReference type="InterPro" id="IPR013221">
    <property type="entry name" value="Mur_ligase_cen"/>
</dbReference>